<dbReference type="AlphaFoldDB" id="A0A1S7LH71"/>
<comment type="similarity">
    <text evidence="2 6">Belongs to the transposase mutator family.</text>
</comment>
<dbReference type="EMBL" id="LO017727">
    <property type="protein sequence ID" value="CRH05281.1"/>
    <property type="molecule type" value="Genomic_DNA"/>
</dbReference>
<keyword evidence="4 6" id="KW-0238">DNA-binding</keyword>
<protein>
    <recommendedName>
        <fullName evidence="6">Mutator family transposase</fullName>
    </recommendedName>
</protein>
<keyword evidence="5 6" id="KW-0233">DNA recombination</keyword>
<keyword evidence="6" id="KW-0814">Transposable element</keyword>
<evidence type="ECO:0000256" key="1">
    <source>
        <dbReference type="ARBA" id="ARBA00002190"/>
    </source>
</evidence>
<dbReference type="PANTHER" id="PTHR33217:SF9">
    <property type="entry name" value="MUTATOR FAMILY TRANSPOSASE"/>
    <property type="match status" value="1"/>
</dbReference>
<evidence type="ECO:0000256" key="4">
    <source>
        <dbReference type="ARBA" id="ARBA00023125"/>
    </source>
</evidence>
<accession>A0A1S7LH71</accession>
<evidence type="ECO:0000256" key="6">
    <source>
        <dbReference type="RuleBase" id="RU365089"/>
    </source>
</evidence>
<sequence length="153" mass="17700">MHKTANILNNLPKTQQLKAKNNLHEIWMAATREDAHKAFDHFISTYQSKYPKTSECLEKDRDALLAFYDFPAEHWQHIRTTNSIESTFATVRLRSVKTRSCVSRVSILSLVYKLGMSAQKRWQRLRVFKLLADMIQGVQFTNGEKDKSGRVAA</sequence>
<organism evidence="7">
    <name type="scientific">Magnetococcus massalia (strain MO-1)</name>
    <dbReference type="NCBI Taxonomy" id="451514"/>
    <lineage>
        <taxon>Bacteria</taxon>
        <taxon>Pseudomonadati</taxon>
        <taxon>Pseudomonadota</taxon>
        <taxon>Magnetococcia</taxon>
        <taxon>Magnetococcales</taxon>
        <taxon>Magnetococcaceae</taxon>
        <taxon>Magnetococcus</taxon>
    </lineage>
</organism>
<evidence type="ECO:0000256" key="5">
    <source>
        <dbReference type="ARBA" id="ARBA00023172"/>
    </source>
</evidence>
<dbReference type="GO" id="GO:0004803">
    <property type="term" value="F:transposase activity"/>
    <property type="evidence" value="ECO:0007669"/>
    <property type="project" value="UniProtKB-UniRule"/>
</dbReference>
<comment type="function">
    <text evidence="1 6">Required for the transposition of the insertion element.</text>
</comment>
<dbReference type="PANTHER" id="PTHR33217">
    <property type="entry name" value="TRANSPOSASE FOR INSERTION SEQUENCE ELEMENT IS1081"/>
    <property type="match status" value="1"/>
</dbReference>
<dbReference type="GO" id="GO:0006313">
    <property type="term" value="P:DNA transposition"/>
    <property type="evidence" value="ECO:0007669"/>
    <property type="project" value="UniProtKB-UniRule"/>
</dbReference>
<keyword evidence="3 6" id="KW-0815">Transposition</keyword>
<proteinExistence type="inferred from homology"/>
<evidence type="ECO:0000256" key="2">
    <source>
        <dbReference type="ARBA" id="ARBA00010961"/>
    </source>
</evidence>
<gene>
    <name evidence="7" type="ORF">MAGMO_1087</name>
</gene>
<reference evidence="7" key="1">
    <citation type="submission" date="2015-04" db="EMBL/GenBank/DDBJ databases">
        <authorList>
            <person name="Syromyatnikov M.Y."/>
            <person name="Popov V.N."/>
        </authorList>
    </citation>
    <scope>NUCLEOTIDE SEQUENCE</scope>
    <source>
        <strain evidence="7">MO-1</strain>
    </source>
</reference>
<dbReference type="GO" id="GO:0003677">
    <property type="term" value="F:DNA binding"/>
    <property type="evidence" value="ECO:0007669"/>
    <property type="project" value="UniProtKB-UniRule"/>
</dbReference>
<dbReference type="Pfam" id="PF00872">
    <property type="entry name" value="Transposase_mut"/>
    <property type="match status" value="1"/>
</dbReference>
<evidence type="ECO:0000313" key="7">
    <source>
        <dbReference type="EMBL" id="CRH05281.1"/>
    </source>
</evidence>
<name>A0A1S7LH71_MAGMO</name>
<evidence type="ECO:0000256" key="3">
    <source>
        <dbReference type="ARBA" id="ARBA00022578"/>
    </source>
</evidence>
<dbReference type="InterPro" id="IPR001207">
    <property type="entry name" value="Transposase_mutator"/>
</dbReference>